<evidence type="ECO:0000259" key="10">
    <source>
        <dbReference type="Pfam" id="PF13962"/>
    </source>
</evidence>
<gene>
    <name evidence="11" type="ORF">SAY87_002586</name>
</gene>
<evidence type="ECO:0000256" key="7">
    <source>
        <dbReference type="PROSITE-ProRule" id="PRU00023"/>
    </source>
</evidence>
<dbReference type="PROSITE" id="PS50088">
    <property type="entry name" value="ANK_REPEAT"/>
    <property type="match status" value="3"/>
</dbReference>
<protein>
    <recommendedName>
        <fullName evidence="10">PGG domain-containing protein</fullName>
    </recommendedName>
</protein>
<keyword evidence="3" id="KW-0677">Repeat</keyword>
<comment type="subcellular location">
    <subcellularLocation>
        <location evidence="1">Membrane</location>
        <topology evidence="1">Multi-pass membrane protein</topology>
    </subcellularLocation>
</comment>
<evidence type="ECO:0000256" key="5">
    <source>
        <dbReference type="ARBA" id="ARBA00023043"/>
    </source>
</evidence>
<sequence length="477" mass="52654">MDRRLYRAAVKGDVPSLLQLLHEDELMLERALVGPSSETPLHIAAMLGRTEFVAEILFLKPELASELDSERSTPLHLAAAKGYVDVVKSLLEVYPDACLVADKYGRNPLQVAACKGKVEVVEVLVWFKPEAGRSCNRDGETVLHMCVRSGKLESLKVVVGMFGGEDELIDWRDGDGNSALHLAAADGQYETLDFLTTHTNAQMNSPNLKGFTAADLLAQSRSGFKENAIGDYAEMNGTPTPTPTPTPVNRDSPRRGRGLSSRPGNKRASTAYDWKKHFKRQNSWLERMRNSLMVVATLTATMAFQAGINPPAGVWQDSSSGGNSTSLSTNNGLSIFGIEMKENTNVSHIAGVSIMADKFYSLYIIFISCNTIGLIASLSIILLLISGLPMRRRLFVGFLMAVMWVVITSMAFTYVISVAYMTPRDQVLPYEIILIGIVVWAGMMMLLIIMHIIRLIVRAFRICLRAVIPRRRRAVMV</sequence>
<reference evidence="11 12" key="1">
    <citation type="journal article" date="2023" name="Hortic Res">
        <title>Pangenome of water caltrop reveals structural variations and asymmetric subgenome divergence after allopolyploidization.</title>
        <authorList>
            <person name="Zhang X."/>
            <person name="Chen Y."/>
            <person name="Wang L."/>
            <person name="Yuan Y."/>
            <person name="Fang M."/>
            <person name="Shi L."/>
            <person name="Lu R."/>
            <person name="Comes H.P."/>
            <person name="Ma Y."/>
            <person name="Chen Y."/>
            <person name="Huang G."/>
            <person name="Zhou Y."/>
            <person name="Zheng Z."/>
            <person name="Qiu Y."/>
        </authorList>
    </citation>
    <scope>NUCLEOTIDE SEQUENCE [LARGE SCALE GENOMIC DNA]</scope>
    <source>
        <tissue evidence="11">Roots</tissue>
    </source>
</reference>
<dbReference type="EMBL" id="JAXIOK010000015">
    <property type="protein sequence ID" value="KAK4754482.1"/>
    <property type="molecule type" value="Genomic_DNA"/>
</dbReference>
<dbReference type="GO" id="GO:0005886">
    <property type="term" value="C:plasma membrane"/>
    <property type="evidence" value="ECO:0007669"/>
    <property type="project" value="TreeGrafter"/>
</dbReference>
<accession>A0AAN7JWZ2</accession>
<evidence type="ECO:0000256" key="8">
    <source>
        <dbReference type="SAM" id="MobiDB-lite"/>
    </source>
</evidence>
<feature type="domain" description="PGG" evidence="10">
    <location>
        <begin position="283"/>
        <end position="336"/>
    </location>
</feature>
<evidence type="ECO:0000256" key="1">
    <source>
        <dbReference type="ARBA" id="ARBA00004141"/>
    </source>
</evidence>
<keyword evidence="12" id="KW-1185">Reference proteome</keyword>
<evidence type="ECO:0000256" key="3">
    <source>
        <dbReference type="ARBA" id="ARBA00022737"/>
    </source>
</evidence>
<feature type="region of interest" description="Disordered" evidence="8">
    <location>
        <begin position="231"/>
        <end position="267"/>
    </location>
</feature>
<feature type="domain" description="PGG" evidence="10">
    <location>
        <begin position="345"/>
        <end position="418"/>
    </location>
</feature>
<dbReference type="PROSITE" id="PS50297">
    <property type="entry name" value="ANK_REP_REGION"/>
    <property type="match status" value="2"/>
</dbReference>
<dbReference type="InterPro" id="IPR026961">
    <property type="entry name" value="PGG_dom"/>
</dbReference>
<keyword evidence="5 7" id="KW-0040">ANK repeat</keyword>
<evidence type="ECO:0000256" key="2">
    <source>
        <dbReference type="ARBA" id="ARBA00022692"/>
    </source>
</evidence>
<dbReference type="AlphaFoldDB" id="A0AAN7JWZ2"/>
<feature type="transmembrane region" description="Helical" evidence="9">
    <location>
        <begin position="432"/>
        <end position="457"/>
    </location>
</feature>
<evidence type="ECO:0000313" key="11">
    <source>
        <dbReference type="EMBL" id="KAK4754482.1"/>
    </source>
</evidence>
<feature type="transmembrane region" description="Helical" evidence="9">
    <location>
        <begin position="360"/>
        <end position="385"/>
    </location>
</feature>
<dbReference type="PANTHER" id="PTHR24186">
    <property type="entry name" value="PROTEIN PHOSPHATASE 1 REGULATORY SUBUNIT"/>
    <property type="match status" value="1"/>
</dbReference>
<dbReference type="SUPFAM" id="SSF48403">
    <property type="entry name" value="Ankyrin repeat"/>
    <property type="match status" value="1"/>
</dbReference>
<dbReference type="Proteomes" id="UP001345219">
    <property type="component" value="Chromosome 2"/>
</dbReference>
<name>A0AAN7JWZ2_9MYRT</name>
<feature type="repeat" description="ANK" evidence="7">
    <location>
        <begin position="70"/>
        <end position="92"/>
    </location>
</feature>
<dbReference type="InterPro" id="IPR002110">
    <property type="entry name" value="Ankyrin_rpt"/>
</dbReference>
<dbReference type="Gene3D" id="1.25.40.20">
    <property type="entry name" value="Ankyrin repeat-containing domain"/>
    <property type="match status" value="1"/>
</dbReference>
<feature type="repeat" description="ANK" evidence="7">
    <location>
        <begin position="175"/>
        <end position="195"/>
    </location>
</feature>
<evidence type="ECO:0000256" key="9">
    <source>
        <dbReference type="SAM" id="Phobius"/>
    </source>
</evidence>
<organism evidence="11 12">
    <name type="scientific">Trapa incisa</name>
    <dbReference type="NCBI Taxonomy" id="236973"/>
    <lineage>
        <taxon>Eukaryota</taxon>
        <taxon>Viridiplantae</taxon>
        <taxon>Streptophyta</taxon>
        <taxon>Embryophyta</taxon>
        <taxon>Tracheophyta</taxon>
        <taxon>Spermatophyta</taxon>
        <taxon>Magnoliopsida</taxon>
        <taxon>eudicotyledons</taxon>
        <taxon>Gunneridae</taxon>
        <taxon>Pentapetalae</taxon>
        <taxon>rosids</taxon>
        <taxon>malvids</taxon>
        <taxon>Myrtales</taxon>
        <taxon>Lythraceae</taxon>
        <taxon>Trapa</taxon>
    </lineage>
</organism>
<dbReference type="SMART" id="SM00248">
    <property type="entry name" value="ANK"/>
    <property type="match status" value="5"/>
</dbReference>
<feature type="repeat" description="ANK" evidence="7">
    <location>
        <begin position="36"/>
        <end position="58"/>
    </location>
</feature>
<comment type="caution">
    <text evidence="11">The sequence shown here is derived from an EMBL/GenBank/DDBJ whole genome shotgun (WGS) entry which is preliminary data.</text>
</comment>
<proteinExistence type="predicted"/>
<keyword evidence="2 9" id="KW-0812">Transmembrane</keyword>
<dbReference type="Pfam" id="PF12796">
    <property type="entry name" value="Ank_2"/>
    <property type="match status" value="2"/>
</dbReference>
<dbReference type="Pfam" id="PF13962">
    <property type="entry name" value="PGG"/>
    <property type="match status" value="2"/>
</dbReference>
<evidence type="ECO:0000256" key="6">
    <source>
        <dbReference type="ARBA" id="ARBA00023136"/>
    </source>
</evidence>
<dbReference type="PANTHER" id="PTHR24186:SF37">
    <property type="entry name" value="PGG DOMAIN-CONTAINING PROTEIN"/>
    <property type="match status" value="1"/>
</dbReference>
<feature type="transmembrane region" description="Helical" evidence="9">
    <location>
        <begin position="397"/>
        <end position="420"/>
    </location>
</feature>
<dbReference type="Pfam" id="PF00023">
    <property type="entry name" value="Ank"/>
    <property type="match status" value="1"/>
</dbReference>
<dbReference type="InterPro" id="IPR036770">
    <property type="entry name" value="Ankyrin_rpt-contain_sf"/>
</dbReference>
<keyword evidence="4 9" id="KW-1133">Transmembrane helix</keyword>
<evidence type="ECO:0000313" key="12">
    <source>
        <dbReference type="Proteomes" id="UP001345219"/>
    </source>
</evidence>
<evidence type="ECO:0000256" key="4">
    <source>
        <dbReference type="ARBA" id="ARBA00022989"/>
    </source>
</evidence>
<keyword evidence="6 9" id="KW-0472">Membrane</keyword>